<dbReference type="SMART" id="SM00530">
    <property type="entry name" value="HTH_XRE"/>
    <property type="match status" value="1"/>
</dbReference>
<dbReference type="EMBL" id="AFZE01000056">
    <property type="protein sequence ID" value="EHL11171.1"/>
    <property type="molecule type" value="Genomic_DNA"/>
</dbReference>
<organism evidence="3 4">
    <name type="scientific">Peptoanaerobacter stomatis</name>
    <dbReference type="NCBI Taxonomy" id="796937"/>
    <lineage>
        <taxon>Bacteria</taxon>
        <taxon>Bacillati</taxon>
        <taxon>Bacillota</taxon>
        <taxon>Clostridia</taxon>
        <taxon>Peptostreptococcales</taxon>
        <taxon>Filifactoraceae</taxon>
        <taxon>Peptoanaerobacter</taxon>
    </lineage>
</organism>
<dbReference type="SUPFAM" id="SSF47413">
    <property type="entry name" value="lambda repressor-like DNA-binding domains"/>
    <property type="match status" value="1"/>
</dbReference>
<evidence type="ECO:0000256" key="1">
    <source>
        <dbReference type="ARBA" id="ARBA00023125"/>
    </source>
</evidence>
<dbReference type="Gene3D" id="1.10.260.40">
    <property type="entry name" value="lambda repressor-like DNA-binding domains"/>
    <property type="match status" value="1"/>
</dbReference>
<accession>G9X2V1</accession>
<comment type="caution">
    <text evidence="3">The sequence shown here is derived from an EMBL/GenBank/DDBJ whole genome shotgun (WGS) entry which is preliminary data.</text>
</comment>
<reference evidence="3 4" key="1">
    <citation type="submission" date="2011-08" db="EMBL/GenBank/DDBJ databases">
        <title>The Genome Sequence of Eubacteriaceae bacterium ACC19a.</title>
        <authorList>
            <consortium name="The Broad Institute Genome Sequencing Platform"/>
            <person name="Earl A."/>
            <person name="Ward D."/>
            <person name="Feldgarden M."/>
            <person name="Gevers D."/>
            <person name="Sizova M."/>
            <person name="Hazen A."/>
            <person name="Epstein S."/>
            <person name="Young S.K."/>
            <person name="Zeng Q."/>
            <person name="Gargeya S."/>
            <person name="Fitzgerald M."/>
            <person name="Haas B."/>
            <person name="Abouelleil A."/>
            <person name="Alvarado L."/>
            <person name="Arachchi H.M."/>
            <person name="Berlin A."/>
            <person name="Brown A."/>
            <person name="Chapman S.B."/>
            <person name="Chen Z."/>
            <person name="Dunbar C."/>
            <person name="Freedman E."/>
            <person name="Gearin G."/>
            <person name="Gellesch M."/>
            <person name="Goldberg J."/>
            <person name="Griggs A."/>
            <person name="Gujja S."/>
            <person name="Heiman D."/>
            <person name="Howarth C."/>
            <person name="Larson L."/>
            <person name="Lui A."/>
            <person name="MacDonald P.J.P."/>
            <person name="Montmayeur A."/>
            <person name="Murphy C."/>
            <person name="Neiman D."/>
            <person name="Pearson M."/>
            <person name="Priest M."/>
            <person name="Roberts A."/>
            <person name="Saif S."/>
            <person name="Shea T."/>
            <person name="Shenoy N."/>
            <person name="Sisk P."/>
            <person name="Stolte C."/>
            <person name="Sykes S."/>
            <person name="Wortman J."/>
            <person name="Nusbaum C."/>
            <person name="Birren B."/>
        </authorList>
    </citation>
    <scope>NUCLEOTIDE SEQUENCE [LARGE SCALE GENOMIC DNA]</scope>
    <source>
        <strain evidence="3 4">ACC19a</strain>
    </source>
</reference>
<protein>
    <recommendedName>
        <fullName evidence="2">HTH cro/C1-type domain-containing protein</fullName>
    </recommendedName>
</protein>
<dbReference type="InterPro" id="IPR001387">
    <property type="entry name" value="Cro/C1-type_HTH"/>
</dbReference>
<name>G9X2V1_9FIRM</name>
<dbReference type="PANTHER" id="PTHR46558:SF11">
    <property type="entry name" value="HTH-TYPE TRANSCRIPTIONAL REGULATOR XRE"/>
    <property type="match status" value="1"/>
</dbReference>
<sequence>MSSFGNRLKTLRENHNLSQKEFANILNIANSTLSQYESDKRVPSDEVKIQIAKYFNVTTDYLLGNETKNKEQNSQDKDEKDIAKSMKKLKEQLKEQQGLMFDGEPLDDTTIELLLEELERQERLVKKINKKYTPKKYLK</sequence>
<evidence type="ECO:0000259" key="2">
    <source>
        <dbReference type="PROSITE" id="PS50943"/>
    </source>
</evidence>
<proteinExistence type="predicted"/>
<evidence type="ECO:0000313" key="3">
    <source>
        <dbReference type="EMBL" id="EHL11171.1"/>
    </source>
</evidence>
<evidence type="ECO:0000313" key="4">
    <source>
        <dbReference type="Proteomes" id="UP000006437"/>
    </source>
</evidence>
<dbReference type="InterPro" id="IPR010982">
    <property type="entry name" value="Lambda_DNA-bd_dom_sf"/>
</dbReference>
<dbReference type="BioCyc" id="EBAC796937-HMP:GMGH-710-MONOMER"/>
<dbReference type="HOGENOM" id="CLU_066192_4_0_9"/>
<keyword evidence="1" id="KW-0238">DNA-binding</keyword>
<dbReference type="CDD" id="cd00093">
    <property type="entry name" value="HTH_XRE"/>
    <property type="match status" value="1"/>
</dbReference>
<feature type="domain" description="HTH cro/C1-type" evidence="2">
    <location>
        <begin position="8"/>
        <end position="62"/>
    </location>
</feature>
<dbReference type="RefSeq" id="WP_009524944.1">
    <property type="nucleotide sequence ID" value="NZ_JH414548.1"/>
</dbReference>
<dbReference type="AlphaFoldDB" id="G9X2V1"/>
<gene>
    <name evidence="3" type="ORF">HMPREF9629_00708</name>
</gene>
<dbReference type="GO" id="GO:0003677">
    <property type="term" value="F:DNA binding"/>
    <property type="evidence" value="ECO:0007669"/>
    <property type="project" value="UniProtKB-KW"/>
</dbReference>
<dbReference type="Pfam" id="PF12844">
    <property type="entry name" value="HTH_19"/>
    <property type="match status" value="1"/>
</dbReference>
<dbReference type="Proteomes" id="UP000006437">
    <property type="component" value="Unassembled WGS sequence"/>
</dbReference>
<dbReference type="PANTHER" id="PTHR46558">
    <property type="entry name" value="TRACRIPTIONAL REGULATORY PROTEIN-RELATED-RELATED"/>
    <property type="match status" value="1"/>
</dbReference>
<dbReference type="PROSITE" id="PS50943">
    <property type="entry name" value="HTH_CROC1"/>
    <property type="match status" value="1"/>
</dbReference>